<dbReference type="OrthoDB" id="3270840at2759"/>
<comment type="caution">
    <text evidence="2">The sequence shown here is derived from an EMBL/GenBank/DDBJ whole genome shotgun (WGS) entry which is preliminary data.</text>
</comment>
<name>A0A9P5Y8I3_9AGAR</name>
<protein>
    <submittedName>
        <fullName evidence="2">Uncharacterized protein</fullName>
    </submittedName>
</protein>
<reference evidence="2" key="1">
    <citation type="submission" date="2020-11" db="EMBL/GenBank/DDBJ databases">
        <authorList>
            <consortium name="DOE Joint Genome Institute"/>
            <person name="Ahrendt S."/>
            <person name="Riley R."/>
            <person name="Andreopoulos W."/>
            <person name="Labutti K."/>
            <person name="Pangilinan J."/>
            <person name="Ruiz-Duenas F.J."/>
            <person name="Barrasa J.M."/>
            <person name="Sanchez-Garcia M."/>
            <person name="Camarero S."/>
            <person name="Miyauchi S."/>
            <person name="Serrano A."/>
            <person name="Linde D."/>
            <person name="Babiker R."/>
            <person name="Drula E."/>
            <person name="Ayuso-Fernandez I."/>
            <person name="Pacheco R."/>
            <person name="Padilla G."/>
            <person name="Ferreira P."/>
            <person name="Barriuso J."/>
            <person name="Kellner H."/>
            <person name="Castanera R."/>
            <person name="Alfaro M."/>
            <person name="Ramirez L."/>
            <person name="Pisabarro A.G."/>
            <person name="Kuo A."/>
            <person name="Tritt A."/>
            <person name="Lipzen A."/>
            <person name="He G."/>
            <person name="Yan M."/>
            <person name="Ng V."/>
            <person name="Cullen D."/>
            <person name="Martin F."/>
            <person name="Rosso M.-N."/>
            <person name="Henrissat B."/>
            <person name="Hibbett D."/>
            <person name="Martinez A.T."/>
            <person name="Grigoriev I.V."/>
        </authorList>
    </citation>
    <scope>NUCLEOTIDE SEQUENCE</scope>
    <source>
        <strain evidence="2">CBS 247.69</strain>
    </source>
</reference>
<dbReference type="Proteomes" id="UP000807353">
    <property type="component" value="Unassembled WGS sequence"/>
</dbReference>
<evidence type="ECO:0000313" key="3">
    <source>
        <dbReference type="Proteomes" id="UP000807353"/>
    </source>
</evidence>
<dbReference type="EMBL" id="MU150260">
    <property type="protein sequence ID" value="KAF9463691.1"/>
    <property type="molecule type" value="Genomic_DNA"/>
</dbReference>
<evidence type="ECO:0000313" key="2">
    <source>
        <dbReference type="EMBL" id="KAF9463691.1"/>
    </source>
</evidence>
<feature type="region of interest" description="Disordered" evidence="1">
    <location>
        <begin position="1"/>
        <end position="34"/>
    </location>
</feature>
<feature type="region of interest" description="Disordered" evidence="1">
    <location>
        <begin position="346"/>
        <end position="374"/>
    </location>
</feature>
<evidence type="ECO:0000256" key="1">
    <source>
        <dbReference type="SAM" id="MobiDB-lite"/>
    </source>
</evidence>
<feature type="compositionally biased region" description="Low complexity" evidence="1">
    <location>
        <begin position="148"/>
        <end position="165"/>
    </location>
</feature>
<sequence>MPIIYRQRTPSFSDSDSELENENIPPAPTDADDSIVLSDLVRTGEASRLRRRGAMRLDHGYGGQGNPPRVFNPTVIVVGSPTWESEPEDSQGLGVSRERTQRYARGAQRPRRPTEECESDVVYTLFCGGEESGSEDDSDARPCRPYEPSVLPLYPPSSSASSSKARYPRKPKRSNGCGAVLHMSAAPRQRQGTWSAKGNASSAVVSLDECYFDRETASKIVRSRCGCIREGVGCAVCGNPLGTRFRPCKDASDGAVNHRPKPSGPIHPEGPRYWRAHGHPHSHPHKTDTYNFTFLPAMVSSYPAYTFPERQPSANSYSSTSSMSTRAAQQSRDFYVNDDTSSTYTNPMFDRIMTTSPSPLSDVGEDERESSSQVQGGFLGADVPFYMRGRNGELNYAELDPDGELIDAEPPSPKINEVMLFAER</sequence>
<dbReference type="AlphaFoldDB" id="A0A9P5Y8I3"/>
<gene>
    <name evidence="2" type="ORF">BDZ94DRAFT_1217807</name>
</gene>
<proteinExistence type="predicted"/>
<accession>A0A9P5Y8I3</accession>
<feature type="compositionally biased region" description="Low complexity" evidence="1">
    <location>
        <begin position="313"/>
        <end position="332"/>
    </location>
</feature>
<keyword evidence="3" id="KW-1185">Reference proteome</keyword>
<feature type="region of interest" description="Disordered" evidence="1">
    <location>
        <begin position="80"/>
        <end position="177"/>
    </location>
</feature>
<organism evidence="2 3">
    <name type="scientific">Collybia nuda</name>
    <dbReference type="NCBI Taxonomy" id="64659"/>
    <lineage>
        <taxon>Eukaryota</taxon>
        <taxon>Fungi</taxon>
        <taxon>Dikarya</taxon>
        <taxon>Basidiomycota</taxon>
        <taxon>Agaricomycotina</taxon>
        <taxon>Agaricomycetes</taxon>
        <taxon>Agaricomycetidae</taxon>
        <taxon>Agaricales</taxon>
        <taxon>Tricholomatineae</taxon>
        <taxon>Clitocybaceae</taxon>
        <taxon>Collybia</taxon>
    </lineage>
</organism>
<feature type="region of interest" description="Disordered" evidence="1">
    <location>
        <begin position="311"/>
        <end position="332"/>
    </location>
</feature>